<keyword evidence="2" id="KW-1003">Cell membrane</keyword>
<dbReference type="PIRSF" id="PIRSF006324">
    <property type="entry name" value="LeuE"/>
    <property type="match status" value="1"/>
</dbReference>
<feature type="transmembrane region" description="Helical" evidence="6">
    <location>
        <begin position="159"/>
        <end position="184"/>
    </location>
</feature>
<evidence type="ECO:0000256" key="3">
    <source>
        <dbReference type="ARBA" id="ARBA00022692"/>
    </source>
</evidence>
<dbReference type="EMBL" id="JBHRZH010000012">
    <property type="protein sequence ID" value="MFC3762090.1"/>
    <property type="molecule type" value="Genomic_DNA"/>
</dbReference>
<keyword evidence="4 6" id="KW-1133">Transmembrane helix</keyword>
<dbReference type="PANTHER" id="PTHR30086:SF20">
    <property type="entry name" value="ARGININE EXPORTER PROTEIN ARGO-RELATED"/>
    <property type="match status" value="1"/>
</dbReference>
<dbReference type="RefSeq" id="WP_205120634.1">
    <property type="nucleotide sequence ID" value="NZ_JAFBCM010000001.1"/>
</dbReference>
<feature type="transmembrane region" description="Helical" evidence="6">
    <location>
        <begin position="116"/>
        <end position="139"/>
    </location>
</feature>
<organism evidence="7 8">
    <name type="scientific">Tenggerimyces flavus</name>
    <dbReference type="NCBI Taxonomy" id="1708749"/>
    <lineage>
        <taxon>Bacteria</taxon>
        <taxon>Bacillati</taxon>
        <taxon>Actinomycetota</taxon>
        <taxon>Actinomycetes</taxon>
        <taxon>Propionibacteriales</taxon>
        <taxon>Nocardioidaceae</taxon>
        <taxon>Tenggerimyces</taxon>
    </lineage>
</organism>
<comment type="caution">
    <text evidence="7">The sequence shown here is derived from an EMBL/GenBank/DDBJ whole genome shotgun (WGS) entry which is preliminary data.</text>
</comment>
<gene>
    <name evidence="7" type="ORF">ACFOUW_14710</name>
</gene>
<evidence type="ECO:0000256" key="6">
    <source>
        <dbReference type="SAM" id="Phobius"/>
    </source>
</evidence>
<keyword evidence="3 6" id="KW-0812">Transmembrane</keyword>
<keyword evidence="8" id="KW-1185">Reference proteome</keyword>
<evidence type="ECO:0000313" key="7">
    <source>
        <dbReference type="EMBL" id="MFC3762090.1"/>
    </source>
</evidence>
<dbReference type="Pfam" id="PF01810">
    <property type="entry name" value="LysE"/>
    <property type="match status" value="1"/>
</dbReference>
<evidence type="ECO:0000256" key="4">
    <source>
        <dbReference type="ARBA" id="ARBA00022989"/>
    </source>
</evidence>
<evidence type="ECO:0000256" key="2">
    <source>
        <dbReference type="ARBA" id="ARBA00022475"/>
    </source>
</evidence>
<reference evidence="8" key="1">
    <citation type="journal article" date="2019" name="Int. J. Syst. Evol. Microbiol.">
        <title>The Global Catalogue of Microorganisms (GCM) 10K type strain sequencing project: providing services to taxonomists for standard genome sequencing and annotation.</title>
        <authorList>
            <consortium name="The Broad Institute Genomics Platform"/>
            <consortium name="The Broad Institute Genome Sequencing Center for Infectious Disease"/>
            <person name="Wu L."/>
            <person name="Ma J."/>
        </authorList>
    </citation>
    <scope>NUCLEOTIDE SEQUENCE [LARGE SCALE GENOMIC DNA]</scope>
    <source>
        <strain evidence="8">CGMCC 4.7241</strain>
    </source>
</reference>
<accession>A0ABV7YEM1</accession>
<dbReference type="InterPro" id="IPR001123">
    <property type="entry name" value="LeuE-type"/>
</dbReference>
<evidence type="ECO:0000313" key="8">
    <source>
        <dbReference type="Proteomes" id="UP001595699"/>
    </source>
</evidence>
<evidence type="ECO:0000256" key="5">
    <source>
        <dbReference type="ARBA" id="ARBA00023136"/>
    </source>
</evidence>
<feature type="transmembrane region" description="Helical" evidence="6">
    <location>
        <begin position="77"/>
        <end position="95"/>
    </location>
</feature>
<keyword evidence="5 6" id="KW-0472">Membrane</keyword>
<sequence length="218" mass="22528">MGVGELAAFAAINLVITMVPGIDTALVMRNSVKYGTRYGVLTALGTSTGQIIQASAAALGLSAILLQSALAFEIVKYLGAAYLVVLGVLALLASRKKRGAPAASEAEDEAPVVAPSAVRVVGLGVLTSLTNPKVALFWLSILPQFADVGGGPTAMLPQALLLGLISFANGALWMSLVATLIGRVAAFLRRPRVRRIQERVIGGIFIGLGVRLAVEKAP</sequence>
<name>A0ABV7YEM1_9ACTN</name>
<proteinExistence type="predicted"/>
<comment type="subcellular location">
    <subcellularLocation>
        <location evidence="1">Cell membrane</location>
        <topology evidence="1">Multi-pass membrane protein</topology>
    </subcellularLocation>
</comment>
<dbReference type="Proteomes" id="UP001595699">
    <property type="component" value="Unassembled WGS sequence"/>
</dbReference>
<dbReference type="PANTHER" id="PTHR30086">
    <property type="entry name" value="ARGININE EXPORTER PROTEIN ARGO"/>
    <property type="match status" value="1"/>
</dbReference>
<evidence type="ECO:0000256" key="1">
    <source>
        <dbReference type="ARBA" id="ARBA00004651"/>
    </source>
</evidence>
<protein>
    <submittedName>
        <fullName evidence="7">LysE family translocator</fullName>
    </submittedName>
</protein>
<feature type="transmembrane region" description="Helical" evidence="6">
    <location>
        <begin position="40"/>
        <end position="65"/>
    </location>
</feature>
<feature type="transmembrane region" description="Helical" evidence="6">
    <location>
        <begin position="6"/>
        <end position="28"/>
    </location>
</feature>